<dbReference type="EMBL" id="BDOQ01000002">
    <property type="protein sequence ID" value="GBG12886.1"/>
    <property type="molecule type" value="Genomic_DNA"/>
</dbReference>
<feature type="chain" id="PRO_5015340790" evidence="5">
    <location>
        <begin position="19"/>
        <end position="261"/>
    </location>
</feature>
<accession>A0A2R5F2T2</accession>
<dbReference type="InterPro" id="IPR011990">
    <property type="entry name" value="TPR-like_helical_dom_sf"/>
</dbReference>
<dbReference type="SMART" id="SM00028">
    <property type="entry name" value="TPR"/>
    <property type="match status" value="3"/>
</dbReference>
<comment type="caution">
    <text evidence="6">The sequence shown here is derived from an EMBL/GenBank/DDBJ whole genome shotgun (WGS) entry which is preliminary data.</text>
</comment>
<dbReference type="PANTHER" id="PTHR44227:SF3">
    <property type="entry name" value="PROTEIN O-MANNOSYL-TRANSFERASE TMTC4"/>
    <property type="match status" value="1"/>
</dbReference>
<dbReference type="NCBIfam" id="TIGR02521">
    <property type="entry name" value="type_IV_pilW"/>
    <property type="match status" value="1"/>
</dbReference>
<dbReference type="RefSeq" id="WP_109014108.1">
    <property type="nucleotide sequence ID" value="NZ_BDOQ01000002.1"/>
</dbReference>
<evidence type="ECO:0000256" key="5">
    <source>
        <dbReference type="SAM" id="SignalP"/>
    </source>
</evidence>
<reference evidence="6 7" key="1">
    <citation type="journal article" date="2018" name="Environ. Microbiol.">
        <title>Isolation and genomic characterization of Novimethylophilus kurashikiensis gen. nov. sp. nov., a new lanthanide-dependent methylotrophic species of Methylophilaceae.</title>
        <authorList>
            <person name="Lv H."/>
            <person name="Sahin N."/>
            <person name="Tani A."/>
        </authorList>
    </citation>
    <scope>NUCLEOTIDE SEQUENCE [LARGE SCALE GENOMIC DNA]</scope>
    <source>
        <strain evidence="6 7">La2-4</strain>
    </source>
</reference>
<dbReference type="OrthoDB" id="9814042at2"/>
<dbReference type="Proteomes" id="UP000245081">
    <property type="component" value="Unassembled WGS sequence"/>
</dbReference>
<evidence type="ECO:0000256" key="3">
    <source>
        <dbReference type="PROSITE-ProRule" id="PRU00339"/>
    </source>
</evidence>
<feature type="repeat" description="TPR" evidence="3">
    <location>
        <begin position="43"/>
        <end position="76"/>
    </location>
</feature>
<protein>
    <submittedName>
        <fullName evidence="6">Type IV pilus assembly protein PilF</fullName>
    </submittedName>
</protein>
<keyword evidence="2 3" id="KW-0802">TPR repeat</keyword>
<evidence type="ECO:0000256" key="4">
    <source>
        <dbReference type="SAM" id="MobiDB-lite"/>
    </source>
</evidence>
<keyword evidence="7" id="KW-1185">Reference proteome</keyword>
<feature type="repeat" description="TPR" evidence="3">
    <location>
        <begin position="147"/>
        <end position="180"/>
    </location>
</feature>
<evidence type="ECO:0000313" key="7">
    <source>
        <dbReference type="Proteomes" id="UP000245081"/>
    </source>
</evidence>
<dbReference type="SUPFAM" id="SSF48452">
    <property type="entry name" value="TPR-like"/>
    <property type="match status" value="1"/>
</dbReference>
<dbReference type="Gene3D" id="1.25.40.10">
    <property type="entry name" value="Tetratricopeptide repeat domain"/>
    <property type="match status" value="1"/>
</dbReference>
<proteinExistence type="predicted"/>
<feature type="region of interest" description="Disordered" evidence="4">
    <location>
        <begin position="19"/>
        <end position="39"/>
    </location>
</feature>
<dbReference type="PANTHER" id="PTHR44227">
    <property type="match status" value="1"/>
</dbReference>
<sequence>MKRWLAIGMLVLAGCANAPSQNQESYSGTAAGIGNESPERHRARLHTDLGAGYFSQNKLAIALEEFSSAVQIDPGYPGAYNGLGLVYAALHEDDKAEANFKRAVQLEPSNSEAHNNYGTFLCSRNRIDDSIKEFMAALKNPLYSSPESAWMNAGICALRKGDEKNAETYLTNALQIQPNLRNANYQLANIYFKRGNKTLANRHIQFALQEGAPTPDVAYLGWRIARAVGDQNAEASLALLLRNQFPDSEQTRAVAQEASAQ</sequence>
<dbReference type="PROSITE" id="PS50005">
    <property type="entry name" value="TPR"/>
    <property type="match status" value="3"/>
</dbReference>
<dbReference type="Pfam" id="PF13414">
    <property type="entry name" value="TPR_11"/>
    <property type="match status" value="1"/>
</dbReference>
<evidence type="ECO:0000313" key="6">
    <source>
        <dbReference type="EMBL" id="GBG12886.1"/>
    </source>
</evidence>
<dbReference type="InterPro" id="IPR013360">
    <property type="entry name" value="Pilus_4_PilW"/>
</dbReference>
<gene>
    <name evidence="6" type="primary">pilF</name>
    <name evidence="6" type="ORF">NMK_0422</name>
</gene>
<evidence type="ECO:0000256" key="1">
    <source>
        <dbReference type="ARBA" id="ARBA00022737"/>
    </source>
</evidence>
<dbReference type="InterPro" id="IPR052346">
    <property type="entry name" value="O-mannosyl-transferase_TMTC"/>
</dbReference>
<dbReference type="AlphaFoldDB" id="A0A2R5F2T2"/>
<keyword evidence="1" id="KW-0677">Repeat</keyword>
<feature type="signal peptide" evidence="5">
    <location>
        <begin position="1"/>
        <end position="18"/>
    </location>
</feature>
<dbReference type="Pfam" id="PF13432">
    <property type="entry name" value="TPR_16"/>
    <property type="match status" value="1"/>
</dbReference>
<evidence type="ECO:0000256" key="2">
    <source>
        <dbReference type="ARBA" id="ARBA00022803"/>
    </source>
</evidence>
<feature type="compositionally biased region" description="Polar residues" evidence="4">
    <location>
        <begin position="19"/>
        <end position="28"/>
    </location>
</feature>
<dbReference type="InterPro" id="IPR019734">
    <property type="entry name" value="TPR_rpt"/>
</dbReference>
<name>A0A2R5F2T2_9PROT</name>
<feature type="repeat" description="TPR" evidence="3">
    <location>
        <begin position="77"/>
        <end position="110"/>
    </location>
</feature>
<dbReference type="PROSITE" id="PS51257">
    <property type="entry name" value="PROKAR_LIPOPROTEIN"/>
    <property type="match status" value="1"/>
</dbReference>
<organism evidence="6 7">
    <name type="scientific">Novimethylophilus kurashikiensis</name>
    <dbReference type="NCBI Taxonomy" id="1825523"/>
    <lineage>
        <taxon>Bacteria</taxon>
        <taxon>Pseudomonadati</taxon>
        <taxon>Pseudomonadota</taxon>
        <taxon>Betaproteobacteria</taxon>
        <taxon>Nitrosomonadales</taxon>
        <taxon>Methylophilaceae</taxon>
        <taxon>Novimethylophilus</taxon>
    </lineage>
</organism>
<keyword evidence="5" id="KW-0732">Signal</keyword>